<protein>
    <submittedName>
        <fullName evidence="2">Phospholipase D family protein</fullName>
    </submittedName>
</protein>
<dbReference type="PANTHER" id="PTHR21248">
    <property type="entry name" value="CARDIOLIPIN SYNTHASE"/>
    <property type="match status" value="1"/>
</dbReference>
<evidence type="ECO:0000313" key="2">
    <source>
        <dbReference type="EMBL" id="RDU71979.1"/>
    </source>
</evidence>
<evidence type="ECO:0000313" key="3">
    <source>
        <dbReference type="Proteomes" id="UP000256424"/>
    </source>
</evidence>
<dbReference type="OrthoDB" id="9762009at2"/>
<dbReference type="GO" id="GO:0032049">
    <property type="term" value="P:cardiolipin biosynthetic process"/>
    <property type="evidence" value="ECO:0007669"/>
    <property type="project" value="UniProtKB-ARBA"/>
</dbReference>
<name>A0A3D8J3C5_9HELI</name>
<dbReference type="Pfam" id="PF13091">
    <property type="entry name" value="PLDc_2"/>
    <property type="match status" value="2"/>
</dbReference>
<reference evidence="2 3" key="1">
    <citation type="submission" date="2018-04" db="EMBL/GenBank/DDBJ databases">
        <title>Novel Campyloabacter and Helicobacter Species and Strains.</title>
        <authorList>
            <person name="Mannion A.J."/>
            <person name="Shen Z."/>
            <person name="Fox J.G."/>
        </authorList>
    </citation>
    <scope>NUCLEOTIDE SEQUENCE [LARGE SCALE GENOMIC DNA]</scope>
    <source>
        <strain evidence="2 3">MIT 97-5075</strain>
    </source>
</reference>
<dbReference type="SMART" id="SM00155">
    <property type="entry name" value="PLDc"/>
    <property type="match status" value="2"/>
</dbReference>
<dbReference type="PANTHER" id="PTHR21248:SF12">
    <property type="entry name" value="CARDIOLIPIN SYNTHASE C"/>
    <property type="match status" value="1"/>
</dbReference>
<dbReference type="InterPro" id="IPR001736">
    <property type="entry name" value="PLipase_D/transphosphatidylase"/>
</dbReference>
<accession>A0A3D8J3C5</accession>
<dbReference type="RefSeq" id="WP_104762922.1">
    <property type="nucleotide sequence ID" value="NZ_NXLW01000009.1"/>
</dbReference>
<dbReference type="EMBL" id="NXLW01000009">
    <property type="protein sequence ID" value="RDU71979.1"/>
    <property type="molecule type" value="Genomic_DNA"/>
</dbReference>
<proteinExistence type="predicted"/>
<dbReference type="Proteomes" id="UP000256424">
    <property type="component" value="Unassembled WGS sequence"/>
</dbReference>
<dbReference type="AlphaFoldDB" id="A0A3D8J3C5"/>
<dbReference type="GO" id="GO:0030572">
    <property type="term" value="F:phosphatidyltransferase activity"/>
    <property type="evidence" value="ECO:0007669"/>
    <property type="project" value="UniProtKB-ARBA"/>
</dbReference>
<sequence>MSFGYLSSILGTFVTCLSTFLFAALIILILTACSPLTSINHSTRSDYMPQYNTFTSPIATPYKEELRGNQDGALIIADGTSALLHRLAFVQMAQRSIDIQTYIYKNELTSRLLLYELYKAADRGVKIRILIDDNGISSDFYDIMQLDSHKNIEVRIFNPYFFRFEALRAFEALFDFSRINKRMHNKLFIFDDTALIAGGRNIADAYFDNASVNFTDTDLLFIGNIAKDAKLNFEQFWNYKRSIPANLFPSERTKRKYSKKAQSLQATKKYRISNDEWEEYLRDIEEFKTKYYKKEFHISWGDGIFLADLPDKVDRGNDMIKTPILDALMYNLNQAKHSIVISSSYLVPGLAALDSWKRFIERGIDIQILTNSLAAIDVIPVYSHWENYRDKIALMGAKVYEYPNFTAQKARLKNKAKFYNAQKSKVSLHSKNMIIDDRIIAVGSFNLDYRSAMLNTESIVFFKSQELAKQLKQITEAQMAESYAIVCDSMTKRCHWELSLAHSPKSDFAKSEQDTQESMQQCVQKFYHSPNTSLWLRIYKTLAKIMPEKLL</sequence>
<gene>
    <name evidence="2" type="ORF">CQA66_05500</name>
</gene>
<feature type="domain" description="PLD phosphodiesterase" evidence="1">
    <location>
        <begin position="424"/>
        <end position="451"/>
    </location>
</feature>
<dbReference type="PROSITE" id="PS50035">
    <property type="entry name" value="PLD"/>
    <property type="match status" value="2"/>
</dbReference>
<evidence type="ECO:0000259" key="1">
    <source>
        <dbReference type="PROSITE" id="PS50035"/>
    </source>
</evidence>
<dbReference type="InterPro" id="IPR025202">
    <property type="entry name" value="PLD-like_dom"/>
</dbReference>
<dbReference type="CDD" id="cd09111">
    <property type="entry name" value="PLDc_ymdC_like_1"/>
    <property type="match status" value="1"/>
</dbReference>
<dbReference type="SUPFAM" id="SSF56024">
    <property type="entry name" value="Phospholipase D/nuclease"/>
    <property type="match status" value="2"/>
</dbReference>
<dbReference type="CDD" id="cd09113">
    <property type="entry name" value="PLDc_ymdC_like_2"/>
    <property type="match status" value="1"/>
</dbReference>
<dbReference type="Gene3D" id="3.30.870.10">
    <property type="entry name" value="Endonuclease Chain A"/>
    <property type="match status" value="2"/>
</dbReference>
<keyword evidence="3" id="KW-1185">Reference proteome</keyword>
<organism evidence="2 3">
    <name type="scientific">Helicobacter aurati</name>
    <dbReference type="NCBI Taxonomy" id="137778"/>
    <lineage>
        <taxon>Bacteria</taxon>
        <taxon>Pseudomonadati</taxon>
        <taxon>Campylobacterota</taxon>
        <taxon>Epsilonproteobacteria</taxon>
        <taxon>Campylobacterales</taxon>
        <taxon>Helicobacteraceae</taxon>
        <taxon>Helicobacter</taxon>
    </lineage>
</organism>
<feature type="domain" description="PLD phosphodiesterase" evidence="1">
    <location>
        <begin position="179"/>
        <end position="206"/>
    </location>
</feature>
<comment type="caution">
    <text evidence="2">The sequence shown here is derived from an EMBL/GenBank/DDBJ whole genome shotgun (WGS) entry which is preliminary data.</text>
</comment>